<dbReference type="InterPro" id="IPR014030">
    <property type="entry name" value="Ketoacyl_synth_N"/>
</dbReference>
<reference evidence="13 14" key="1">
    <citation type="submission" date="2024-09" db="EMBL/GenBank/DDBJ databases">
        <title>The Natural Products Discovery Center: Release of the First 8490 Sequenced Strains for Exploring Actinobacteria Biosynthetic Diversity.</title>
        <authorList>
            <person name="Kalkreuter E."/>
            <person name="Kautsar S.A."/>
            <person name="Yang D."/>
            <person name="Bader C.D."/>
            <person name="Teijaro C.N."/>
            <person name="Fluegel L."/>
            <person name="Davis C.M."/>
            <person name="Simpson J.R."/>
            <person name="Lauterbach L."/>
            <person name="Steele A.D."/>
            <person name="Gui C."/>
            <person name="Meng S."/>
            <person name="Li G."/>
            <person name="Viehrig K."/>
            <person name="Ye F."/>
            <person name="Su P."/>
            <person name="Kiefer A.F."/>
            <person name="Nichols A."/>
            <person name="Cepeda A.J."/>
            <person name="Yan W."/>
            <person name="Fan B."/>
            <person name="Jiang Y."/>
            <person name="Adhikari A."/>
            <person name="Zheng C.-J."/>
            <person name="Schuster L."/>
            <person name="Cowan T.M."/>
            <person name="Smanski M.J."/>
            <person name="Chevrette M.G."/>
            <person name="De Carvalho L.P.S."/>
            <person name="Shen B."/>
        </authorList>
    </citation>
    <scope>NUCLEOTIDE SEQUENCE [LARGE SCALE GENOMIC DNA]</scope>
    <source>
        <strain evidence="13 14">NPDC058348</strain>
    </source>
</reference>
<dbReference type="InterPro" id="IPR013968">
    <property type="entry name" value="PKS_KR"/>
</dbReference>
<dbReference type="InterPro" id="IPR014031">
    <property type="entry name" value="Ketoacyl_synth_C"/>
</dbReference>
<dbReference type="RefSeq" id="WP_386706618.1">
    <property type="nucleotide sequence ID" value="NZ_JBHXIJ010000001.1"/>
</dbReference>
<dbReference type="InterPro" id="IPR036736">
    <property type="entry name" value="ACP-like_sf"/>
</dbReference>
<evidence type="ECO:0000259" key="10">
    <source>
        <dbReference type="PROSITE" id="PS50075"/>
    </source>
</evidence>
<proteinExistence type="predicted"/>
<keyword evidence="2" id="KW-0596">Phosphopantetheine</keyword>
<sequence length="2395" mass="258361">MPNHLSEEPATGVHHLVARHGQGPHADTIAVVHNTREVSYRRLDEMTERVTAALRQAGVRQGDFIGVRMARGPEAMAAMLGIMRAGAAYVPIDLADPSERTRHVIDTAGISLVVTDRTALPSSLSTATLALDEDCRPLPGTARTAHRPGPDDTKAHLLDAPAYAIFTSGSTGVPKGAVMTHAALLNLLRWHNRTRPDSCGRRTAQLCAVSFDFSFHEIFSTLCFGGTLVVADDEVRRNPFALVEFLRKERIERLFLPVTLLDHIARAAAEAPEGLHLREVVTTGELLRIGPHIRGFFSRTGARLHNHYGATEFQDATSHTLDGDPGNWPATAPIGRPIDGVQVHILDQNLQEVPEGAEGELCVAGAGVSPGYLGRPDLTAQKFVANPFGDGRLYRTGDLGRRLPDGTIEHLGRIDTQVKTHGVRVEAGEIETLLLEHPGVEEAVVVAHEIDGHRRLVAHIVPGPSLDPEGAARVLHAFLVPKLPPLMLPEAYSLLSALPLTTSGKTDRARLLPPGTFERLSTRATAAARTDTERLLADVWRAVLRLDDVSVDDRFFDLGGTSLMLVAVRAELVRALGRDVAMTDLLRHPTIRAHAAHLDQNNDAPGEDAPRTTPAPRRRRPRGGARDVAIIGMAGRFPGAHDIETFWNNLLRGVESAGRLPGTGEGQRDRDIATHPDFVSAGAVLPDIDRFDAPFFGIGTKEAELLDPQQRLFLECAWEALENAGHAPGDDRDGRVGVFAGGGMSTYLLNNLLPHFGYGPTKALTESDLEQFQLQLGNDGGYLATRVSYALDLRGPSVGVQTACSTSLVAVHLACRSLLEGDSDLALAGGVHIVVPQEAGYLYEEGMIMSADGRTRTFDADATGTLFGNGCGIVVLKRLDEAVQDNDRIIAVVKGSAINNDGAEKVSFTAPSPARQAEVVREALEAAGVDPLDVGYVEAHGTGTALGDPIELTALTEVFGTRAEGTDTCAIGSVKSNIGHLDEAAGIVGLIKTALCVQRGTLVPSLHFSTPNPEIDFDRSPFRVSTDTSLWTTDGRPRTAGVTSLGVGGTNAHVVLQEAPPRTATTPQPPRGPAAEQDTHVLALSARTEQALADLTRRYADFLGSASDTARFADICFTAGAGRRHFPHRRAVVAATAEEAREKLLTKPGSGAAPARGRLAFLFAGQGSQYPGMGRELYQHQPVFKAALDRCAELLGARFGLPLLSVLFPAPHEPSPIDETSHAQPALFAFEYALAKLWESWGVRPDVMLGHSLGEYVAACLAGVFSLEDALTLVYTRSRLMRDRTEAGTMVTVAADEATVVPLLRPDTSIAAVNSSTSTVISGRTGEIEEICAQLTARGIRHRKLEISVACHSPLMRPTLAEFEAVARTVTYHEPRTDIISTVTGKDIGSDLAHWSYWFEQTTRPVRFHDAASTLHGLGVRTLLEIAPKPTLLPLAEELFDEPGAALVPSTRPDHQWTQLLDAVRRLYENGIDLDWHEVTADPARRRVPLPTYPWQRERYWIAAPAPATTIAAPHTTPLLGRRLDLADEGGVRFDSVASVSTLPWLRDHRVFDSLVLPGVAYMEMAFAAAGEVFGPAPAELRDFHIHHAMSFPDENAPRQTQIALKPEEEGTYTFEVHSRLLATGEETQRVHQSWTLHASGSLTLAAPSTTRSYGPERLNVERNALEGHELRPEEIYQRERERQIDLGPLFQVTEQLWQQGPNALSKVRLGPELRSEASLHRAHPVLIEACFLALTVTYPEKLGRRTYVPLGADRIRIETIAAGTEAWCHARLRPTDEEDPEILRADIDLIAPDGTLVLALDGVLLKRAAREAMIPARRESWKQWLYSTRWTPTALPEPAAVPAHRWLVIADGRLGREVSDFARVHGVTCEVVDGYGEDVDLSPYNLVAVCRSGRGGTDDAGAEAVAEGGRMLRLTQRLAMLDAAAPRLCLASSGAQPVAGRPVTWPAGAALWGMGRVTASEHPELCITQIDLDPRTDTRSQAALLYAELALLSGTVQQPEQHRVGYEGHRRHVEVLGRAEPADAPGSAMPIEHPVRPDATYLITGGLGGLGLESARMLCEAGARHLVLLGRTPPRQAARHLIERLRADGATVSAFTADVADHDALSGVFARIDADPAFPPIAGVLHLAGVLDDGVLLLQSPERFAQVMAPKALGAWHLHTLTAARPLDFFVLFSSASSLLGTPGQATYAAANAFLDGLASHRRGLGLPGLAIQWGSWGETGMSARAGLNAVLAGKGEHVIPTPDGLAALQRLLSGENPDSVVAVLPADWNRFEDRNAPALRGLLADMPGGKRADAEEGVRAVLDGAPPETRRALLLSLVREQVRRVLGDSTGGLTDEHDLFARGLDSLRAIELRSRIQRTLECKVPPSIVFDNPTIVALSDRLLDMVSRGGGAR</sequence>
<dbReference type="InterPro" id="IPR042104">
    <property type="entry name" value="PKS_dehydratase_sf"/>
</dbReference>
<dbReference type="InterPro" id="IPR010071">
    <property type="entry name" value="AA_adenyl_dom"/>
</dbReference>
<dbReference type="PROSITE" id="PS52004">
    <property type="entry name" value="KS3_2"/>
    <property type="match status" value="1"/>
</dbReference>
<gene>
    <name evidence="13" type="ORF">ACFWJN_00080</name>
</gene>
<dbReference type="InterPro" id="IPR049551">
    <property type="entry name" value="PKS_DH_C"/>
</dbReference>
<dbReference type="SMART" id="SM00827">
    <property type="entry name" value="PKS_AT"/>
    <property type="match status" value="1"/>
</dbReference>
<dbReference type="Gene3D" id="3.40.47.10">
    <property type="match status" value="1"/>
</dbReference>
<dbReference type="InterPro" id="IPR057326">
    <property type="entry name" value="KR_dom"/>
</dbReference>
<dbReference type="SUPFAM" id="SSF55048">
    <property type="entry name" value="Probable ACP-binding domain of malonyl-CoA ACP transacylase"/>
    <property type="match status" value="1"/>
</dbReference>
<dbReference type="PANTHER" id="PTHR43775:SF51">
    <property type="entry name" value="INACTIVE PHENOLPHTHIOCEROL SYNTHESIS POLYKETIDE SYNTHASE TYPE I PKS1-RELATED"/>
    <property type="match status" value="1"/>
</dbReference>
<feature type="region of interest" description="Disordered" evidence="9">
    <location>
        <begin position="596"/>
        <end position="625"/>
    </location>
</feature>
<dbReference type="Pfam" id="PF00550">
    <property type="entry name" value="PP-binding"/>
    <property type="match status" value="2"/>
</dbReference>
<evidence type="ECO:0000313" key="13">
    <source>
        <dbReference type="EMBL" id="MFD5097389.1"/>
    </source>
</evidence>
<dbReference type="SMART" id="SM00826">
    <property type="entry name" value="PKS_DH"/>
    <property type="match status" value="1"/>
</dbReference>
<dbReference type="Gene3D" id="1.10.1200.10">
    <property type="entry name" value="ACP-like"/>
    <property type="match status" value="2"/>
</dbReference>
<dbReference type="SUPFAM" id="SSF47336">
    <property type="entry name" value="ACP-like"/>
    <property type="match status" value="2"/>
</dbReference>
<keyword evidence="14" id="KW-1185">Reference proteome</keyword>
<dbReference type="InterPro" id="IPR016035">
    <property type="entry name" value="Acyl_Trfase/lysoPLipase"/>
</dbReference>
<keyword evidence="5" id="KW-0045">Antibiotic biosynthesis</keyword>
<dbReference type="Gene3D" id="3.10.129.110">
    <property type="entry name" value="Polyketide synthase dehydratase"/>
    <property type="match status" value="1"/>
</dbReference>
<evidence type="ECO:0000259" key="11">
    <source>
        <dbReference type="PROSITE" id="PS52004"/>
    </source>
</evidence>
<dbReference type="Gene3D" id="3.40.50.720">
    <property type="entry name" value="NAD(P)-binding Rossmann-like Domain"/>
    <property type="match status" value="1"/>
</dbReference>
<dbReference type="Pfam" id="PF00109">
    <property type="entry name" value="ketoacyl-synt"/>
    <property type="match status" value="1"/>
</dbReference>
<dbReference type="NCBIfam" id="TIGR01733">
    <property type="entry name" value="AA-adenyl-dom"/>
    <property type="match status" value="1"/>
</dbReference>
<dbReference type="Proteomes" id="UP001598448">
    <property type="component" value="Unassembled WGS sequence"/>
</dbReference>
<keyword evidence="4" id="KW-0808">Transferase</keyword>
<evidence type="ECO:0000313" key="14">
    <source>
        <dbReference type="Proteomes" id="UP001598448"/>
    </source>
</evidence>
<evidence type="ECO:0000256" key="3">
    <source>
        <dbReference type="ARBA" id="ARBA00022553"/>
    </source>
</evidence>
<feature type="domain" description="Carrier" evidence="10">
    <location>
        <begin position="527"/>
        <end position="602"/>
    </location>
</feature>
<dbReference type="Gene3D" id="3.40.366.10">
    <property type="entry name" value="Malonyl-Coenzyme A Acyl Carrier Protein, domain 2"/>
    <property type="match status" value="1"/>
</dbReference>
<dbReference type="Gene3D" id="3.40.50.12780">
    <property type="entry name" value="N-terminal domain of ligase-like"/>
    <property type="match status" value="1"/>
</dbReference>
<dbReference type="InterPro" id="IPR045851">
    <property type="entry name" value="AMP-bd_C_sf"/>
</dbReference>
<dbReference type="SUPFAM" id="SSF53901">
    <property type="entry name" value="Thiolase-like"/>
    <property type="match status" value="1"/>
</dbReference>
<evidence type="ECO:0000256" key="8">
    <source>
        <dbReference type="PROSITE-ProRule" id="PRU01363"/>
    </source>
</evidence>
<dbReference type="InterPro" id="IPR009081">
    <property type="entry name" value="PP-bd_ACP"/>
</dbReference>
<accession>A0ABW6FEM5</accession>
<evidence type="ECO:0000256" key="5">
    <source>
        <dbReference type="ARBA" id="ARBA00023194"/>
    </source>
</evidence>
<dbReference type="InterPro" id="IPR020806">
    <property type="entry name" value="PKS_PP-bd"/>
</dbReference>
<evidence type="ECO:0000259" key="12">
    <source>
        <dbReference type="PROSITE" id="PS52019"/>
    </source>
</evidence>
<feature type="domain" description="PKS/mFAS DH" evidence="12">
    <location>
        <begin position="1517"/>
        <end position="1815"/>
    </location>
</feature>
<protein>
    <submittedName>
        <fullName evidence="13">Amino acid adenylation domain-containing protein</fullName>
    </submittedName>
</protein>
<dbReference type="InterPro" id="IPR016036">
    <property type="entry name" value="Malonyl_transacylase_ACP-bd"/>
</dbReference>
<keyword evidence="7" id="KW-0012">Acyltransferase</keyword>
<dbReference type="Pfam" id="PF02801">
    <property type="entry name" value="Ketoacyl-synt_C"/>
    <property type="match status" value="1"/>
</dbReference>
<evidence type="ECO:0000256" key="4">
    <source>
        <dbReference type="ARBA" id="ARBA00022679"/>
    </source>
</evidence>
<comment type="caution">
    <text evidence="13">The sequence shown here is derived from an EMBL/GenBank/DDBJ whole genome shotgun (WGS) entry which is preliminary data.</text>
</comment>
<dbReference type="SMART" id="SM00823">
    <property type="entry name" value="PKS_PP"/>
    <property type="match status" value="2"/>
</dbReference>
<dbReference type="SMART" id="SM00822">
    <property type="entry name" value="PKS_KR"/>
    <property type="match status" value="1"/>
</dbReference>
<dbReference type="InterPro" id="IPR042099">
    <property type="entry name" value="ANL_N_sf"/>
</dbReference>
<evidence type="ECO:0000256" key="9">
    <source>
        <dbReference type="SAM" id="MobiDB-lite"/>
    </source>
</evidence>
<dbReference type="InterPro" id="IPR049552">
    <property type="entry name" value="PKS_DH_N"/>
</dbReference>
<dbReference type="SUPFAM" id="SSF56801">
    <property type="entry name" value="Acetyl-CoA synthetase-like"/>
    <property type="match status" value="1"/>
</dbReference>
<dbReference type="Pfam" id="PF21089">
    <property type="entry name" value="PKS_DH_N"/>
    <property type="match status" value="1"/>
</dbReference>
<evidence type="ECO:0000256" key="6">
    <source>
        <dbReference type="ARBA" id="ARBA00023268"/>
    </source>
</evidence>
<dbReference type="InterPro" id="IPR018201">
    <property type="entry name" value="Ketoacyl_synth_AS"/>
</dbReference>
<feature type="domain" description="Ketosynthase family 3 (KS3)" evidence="11">
    <location>
        <begin position="625"/>
        <end position="1058"/>
    </location>
</feature>
<dbReference type="InterPro" id="IPR001227">
    <property type="entry name" value="Ac_transferase_dom_sf"/>
</dbReference>
<dbReference type="InterPro" id="IPR014043">
    <property type="entry name" value="Acyl_transferase_dom"/>
</dbReference>
<dbReference type="EMBL" id="JBHXIJ010000001">
    <property type="protein sequence ID" value="MFD5097389.1"/>
    <property type="molecule type" value="Genomic_DNA"/>
</dbReference>
<dbReference type="InterPro" id="IPR025110">
    <property type="entry name" value="AMP-bd_C"/>
</dbReference>
<dbReference type="PROSITE" id="PS52019">
    <property type="entry name" value="PKS_MFAS_DH"/>
    <property type="match status" value="1"/>
</dbReference>
<dbReference type="Pfam" id="PF00501">
    <property type="entry name" value="AMP-binding"/>
    <property type="match status" value="1"/>
</dbReference>
<keyword evidence="3" id="KW-0597">Phosphoprotein</keyword>
<evidence type="ECO:0000256" key="1">
    <source>
        <dbReference type="ARBA" id="ARBA00004792"/>
    </source>
</evidence>
<evidence type="ECO:0000256" key="7">
    <source>
        <dbReference type="ARBA" id="ARBA00023315"/>
    </source>
</evidence>
<dbReference type="SUPFAM" id="SSF52151">
    <property type="entry name" value="FabD/lysophospholipase-like"/>
    <property type="match status" value="1"/>
</dbReference>
<dbReference type="PROSITE" id="PS50075">
    <property type="entry name" value="CARRIER"/>
    <property type="match status" value="2"/>
</dbReference>
<dbReference type="PANTHER" id="PTHR43775">
    <property type="entry name" value="FATTY ACID SYNTHASE"/>
    <property type="match status" value="1"/>
</dbReference>
<dbReference type="InterPro" id="IPR000873">
    <property type="entry name" value="AMP-dep_synth/lig_dom"/>
</dbReference>
<dbReference type="SMART" id="SM00825">
    <property type="entry name" value="PKS_KS"/>
    <property type="match status" value="1"/>
</dbReference>
<dbReference type="Pfam" id="PF08659">
    <property type="entry name" value="KR"/>
    <property type="match status" value="1"/>
</dbReference>
<name>A0ABW6FEM5_9ACTN</name>
<organism evidence="13 14">
    <name type="scientific">Streptomyces albidochromogenes</name>
    <dbReference type="NCBI Taxonomy" id="329524"/>
    <lineage>
        <taxon>Bacteria</taxon>
        <taxon>Bacillati</taxon>
        <taxon>Actinomycetota</taxon>
        <taxon>Actinomycetes</taxon>
        <taxon>Kitasatosporales</taxon>
        <taxon>Streptomycetaceae</taxon>
        <taxon>Streptomyces</taxon>
    </lineage>
</organism>
<evidence type="ECO:0000256" key="2">
    <source>
        <dbReference type="ARBA" id="ARBA00022450"/>
    </source>
</evidence>
<feature type="region of interest" description="C-terminal hotdog fold" evidence="8">
    <location>
        <begin position="1667"/>
        <end position="1815"/>
    </location>
</feature>
<dbReference type="InterPro" id="IPR016039">
    <property type="entry name" value="Thiolase-like"/>
</dbReference>
<dbReference type="Pfam" id="PF13193">
    <property type="entry name" value="AMP-binding_C"/>
    <property type="match status" value="1"/>
</dbReference>
<dbReference type="Gene3D" id="3.30.70.3290">
    <property type="match status" value="1"/>
</dbReference>
<dbReference type="InterPro" id="IPR036291">
    <property type="entry name" value="NAD(P)-bd_dom_sf"/>
</dbReference>
<dbReference type="InterPro" id="IPR049900">
    <property type="entry name" value="PKS_mFAS_DH"/>
</dbReference>
<comment type="caution">
    <text evidence="8">Lacks conserved residue(s) required for the propagation of feature annotation.</text>
</comment>
<dbReference type="Pfam" id="PF00698">
    <property type="entry name" value="Acyl_transf_1"/>
    <property type="match status" value="1"/>
</dbReference>
<feature type="domain" description="Carrier" evidence="10">
    <location>
        <begin position="2311"/>
        <end position="2388"/>
    </location>
</feature>
<dbReference type="CDD" id="cd00833">
    <property type="entry name" value="PKS"/>
    <property type="match status" value="1"/>
</dbReference>
<dbReference type="InterPro" id="IPR050091">
    <property type="entry name" value="PKS_NRPS_Biosynth_Enz"/>
</dbReference>
<dbReference type="Pfam" id="PF14765">
    <property type="entry name" value="PS-DH"/>
    <property type="match status" value="1"/>
</dbReference>
<dbReference type="Pfam" id="PF22621">
    <property type="entry name" value="CurL-like_PKS_C"/>
    <property type="match status" value="1"/>
</dbReference>
<dbReference type="CDD" id="cd08955">
    <property type="entry name" value="KR_2_FAS_SDR_x"/>
    <property type="match status" value="1"/>
</dbReference>
<keyword evidence="6" id="KW-0511">Multifunctional enzyme</keyword>
<dbReference type="InterPro" id="IPR020841">
    <property type="entry name" value="PKS_Beta-ketoAc_synthase_dom"/>
</dbReference>
<dbReference type="Gene3D" id="3.30.300.30">
    <property type="match status" value="1"/>
</dbReference>
<comment type="pathway">
    <text evidence="1">Antibiotic biosynthesis.</text>
</comment>
<dbReference type="InterPro" id="IPR020807">
    <property type="entry name" value="PKS_DH"/>
</dbReference>
<dbReference type="SUPFAM" id="SSF51735">
    <property type="entry name" value="NAD(P)-binding Rossmann-fold domains"/>
    <property type="match status" value="2"/>
</dbReference>
<feature type="region of interest" description="N-terminal hotdog fold" evidence="8">
    <location>
        <begin position="1517"/>
        <end position="1650"/>
    </location>
</feature>
<dbReference type="PROSITE" id="PS00606">
    <property type="entry name" value="KS3_1"/>
    <property type="match status" value="1"/>
</dbReference>